<comment type="caution">
    <text evidence="2">The sequence shown here is derived from an EMBL/GenBank/DDBJ whole genome shotgun (WGS) entry which is preliminary data.</text>
</comment>
<dbReference type="SUPFAM" id="SSF53756">
    <property type="entry name" value="UDP-Glycosyltransferase/glycogen phosphorylase"/>
    <property type="match status" value="1"/>
</dbReference>
<evidence type="ECO:0000313" key="3">
    <source>
        <dbReference type="Proteomes" id="UP000188481"/>
    </source>
</evidence>
<protein>
    <recommendedName>
        <fullName evidence="1">Glycosyltransferase 2-like domain-containing protein</fullName>
    </recommendedName>
</protein>
<dbReference type="GO" id="GO:0047355">
    <property type="term" value="F:CDP-glycerol glycerophosphotransferase activity"/>
    <property type="evidence" value="ECO:0007669"/>
    <property type="project" value="InterPro"/>
</dbReference>
<accession>A0A1V3J9G6</accession>
<evidence type="ECO:0000313" key="2">
    <source>
        <dbReference type="EMBL" id="OOF52087.1"/>
    </source>
</evidence>
<dbReference type="Pfam" id="PF00535">
    <property type="entry name" value="Glycos_transf_2"/>
    <property type="match status" value="1"/>
</dbReference>
<dbReference type="InterPro" id="IPR007554">
    <property type="entry name" value="Glycerophosphate_synth"/>
</dbReference>
<dbReference type="STRING" id="1908264.BKK54_00245"/>
<dbReference type="SUPFAM" id="SSF53448">
    <property type="entry name" value="Nucleotide-diphospho-sugar transferases"/>
    <property type="match status" value="1"/>
</dbReference>
<dbReference type="AlphaFoldDB" id="A0A1V3J9G6"/>
<dbReference type="PANTHER" id="PTHR22916">
    <property type="entry name" value="GLYCOSYLTRANSFERASE"/>
    <property type="match status" value="1"/>
</dbReference>
<dbReference type="GO" id="GO:0016020">
    <property type="term" value="C:membrane"/>
    <property type="evidence" value="ECO:0007669"/>
    <property type="project" value="InterPro"/>
</dbReference>
<dbReference type="Proteomes" id="UP000188481">
    <property type="component" value="Unassembled WGS sequence"/>
</dbReference>
<sequence>MNNIKRKLRKLKRDPKLFFKDMIDKKKSKLNNLIYRRNYTPRNKFTIISAVYNVEKYLDDYFKSIVKQSVNFVEFIQIVLVDDGSTDNSKSIIEKWQKRYPKNIHYYYKENGGQASARNHGIPYAKTKWITFIDPDDFISRKYFQKVDKFISDNENVSLVSCPFIFYFEDKKIYKNSHPLKFRFDEGEHKCKIKELDRHFQMSVNNAFFRTNLIKRFNITFSDIKPNFEDAKFVGDYLTHASQENTIGFIQDANYFYRKRSDGTSTLDGAWQKNTLYTKVLHEGCLKLFENCQSNLGFVPVYIQRTVLYHLSWYFKYLVNNESALNILSKEEKTEFISLLYKIFKFIDVKTIMDFELVGTWFFQRVLYICHFKKMKIPFHIVYIDSIDREKEQFNLYSFSNEDTPNEEISWNGSLIKPQYEKSRIYTLAGETILYEHRFWISYKDRKPKDMFRLKIDGKDARISLTGKQHLNGLPLRVIFRDLEPQIYTQTDHSWIIMDRDTQADDNGEHFYRYMQKNHPEKRIYFALNKDSHDWKRLEKDNFNLINFKSEQYRSQLKLSSHLISSHLDEYIINPFKDNFEFTKKFIFLQHGITHNDLSSWINSKRNLSLIISATPYEHEAFIANNTKYKLTQKEVSLVGFPRHDALVKGNNTKSKSILIMPTWRKSILGNTTNGNKRELNNSFMETEYAKHWRSFLCSNELRSLSKKYGYQVIFAPHANIEPYLTKLNLPDYIKLWRAKDGSIQTLFQNSTFMITDYSSVAFEMGVLGKTVLYYQFDQEDFFTNAHVFQRGYFSYEKHGFGPVVYQEKDLVLSLKRILKNKGKPFYPYNKRIKRTFPFIDGECCARTYEAIKKLEE</sequence>
<organism evidence="2 3">
    <name type="scientific">Rodentibacter genomosp. 1</name>
    <dbReference type="NCBI Taxonomy" id="1908264"/>
    <lineage>
        <taxon>Bacteria</taxon>
        <taxon>Pseudomonadati</taxon>
        <taxon>Pseudomonadota</taxon>
        <taxon>Gammaproteobacteria</taxon>
        <taxon>Pasteurellales</taxon>
        <taxon>Pasteurellaceae</taxon>
        <taxon>Rodentibacter</taxon>
    </lineage>
</organism>
<keyword evidence="3" id="KW-1185">Reference proteome</keyword>
<dbReference type="EMBL" id="MLHN01000001">
    <property type="protein sequence ID" value="OOF52087.1"/>
    <property type="molecule type" value="Genomic_DNA"/>
</dbReference>
<dbReference type="PANTHER" id="PTHR22916:SF3">
    <property type="entry name" value="UDP-GLCNAC:BETAGAL BETA-1,3-N-ACETYLGLUCOSAMINYLTRANSFERASE-LIKE PROTEIN 1"/>
    <property type="match status" value="1"/>
</dbReference>
<dbReference type="InterPro" id="IPR001173">
    <property type="entry name" value="Glyco_trans_2-like"/>
</dbReference>
<dbReference type="Pfam" id="PF04464">
    <property type="entry name" value="Glyphos_transf"/>
    <property type="match status" value="1"/>
</dbReference>
<dbReference type="CDD" id="cd00761">
    <property type="entry name" value="Glyco_tranf_GTA_type"/>
    <property type="match status" value="1"/>
</dbReference>
<gene>
    <name evidence="2" type="ORF">BKK54_00245</name>
</gene>
<dbReference type="RefSeq" id="WP_077540389.1">
    <property type="nucleotide sequence ID" value="NZ_MLHN01000001.1"/>
</dbReference>
<dbReference type="InterPro" id="IPR029044">
    <property type="entry name" value="Nucleotide-diphossugar_trans"/>
</dbReference>
<dbReference type="Gene3D" id="3.90.550.10">
    <property type="entry name" value="Spore Coat Polysaccharide Biosynthesis Protein SpsA, Chain A"/>
    <property type="match status" value="1"/>
</dbReference>
<dbReference type="Gene3D" id="3.40.50.12580">
    <property type="match status" value="1"/>
</dbReference>
<name>A0A1V3J9G6_9PAST</name>
<dbReference type="GO" id="GO:0016758">
    <property type="term" value="F:hexosyltransferase activity"/>
    <property type="evidence" value="ECO:0007669"/>
    <property type="project" value="UniProtKB-ARBA"/>
</dbReference>
<reference evidence="2 3" key="1">
    <citation type="submission" date="2016-10" db="EMBL/GenBank/DDBJ databases">
        <title>Rodentibacter gen. nov. and new species.</title>
        <authorList>
            <person name="Christensen H."/>
        </authorList>
    </citation>
    <scope>NUCLEOTIDE SEQUENCE [LARGE SCALE GENOMIC DNA]</scope>
    <source>
        <strain evidence="3">ppn416</strain>
    </source>
</reference>
<dbReference type="InterPro" id="IPR043148">
    <property type="entry name" value="TagF_C"/>
</dbReference>
<evidence type="ECO:0000259" key="1">
    <source>
        <dbReference type="Pfam" id="PF00535"/>
    </source>
</evidence>
<feature type="domain" description="Glycosyltransferase 2-like" evidence="1">
    <location>
        <begin position="46"/>
        <end position="204"/>
    </location>
</feature>
<proteinExistence type="predicted"/>